<feature type="region of interest" description="Disordered" evidence="2">
    <location>
        <begin position="121"/>
        <end position="162"/>
    </location>
</feature>
<keyword evidence="4" id="KW-1185">Reference proteome</keyword>
<name>A0A9P6LYK4_9FUNG</name>
<protein>
    <submittedName>
        <fullName evidence="3">Uncharacterized protein</fullName>
    </submittedName>
</protein>
<proteinExistence type="predicted"/>
<comment type="caution">
    <text evidence="3">The sequence shown here is derived from an EMBL/GenBank/DDBJ whole genome shotgun (WGS) entry which is preliminary data.</text>
</comment>
<dbReference type="Proteomes" id="UP000749646">
    <property type="component" value="Unassembled WGS sequence"/>
</dbReference>
<dbReference type="Gene3D" id="3.30.230.10">
    <property type="match status" value="1"/>
</dbReference>
<feature type="compositionally biased region" description="Low complexity" evidence="2">
    <location>
        <begin position="132"/>
        <end position="152"/>
    </location>
</feature>
<dbReference type="EMBL" id="JAAAHW010006950">
    <property type="protein sequence ID" value="KAF9952900.1"/>
    <property type="molecule type" value="Genomic_DNA"/>
</dbReference>
<evidence type="ECO:0000313" key="4">
    <source>
        <dbReference type="Proteomes" id="UP000749646"/>
    </source>
</evidence>
<dbReference type="GO" id="GO:0000049">
    <property type="term" value="F:tRNA binding"/>
    <property type="evidence" value="ECO:0007669"/>
    <property type="project" value="InterPro"/>
</dbReference>
<accession>A0A9P6LYK4</accession>
<evidence type="ECO:0000256" key="2">
    <source>
        <dbReference type="SAM" id="MobiDB-lite"/>
    </source>
</evidence>
<feature type="compositionally biased region" description="Polar residues" evidence="2">
    <location>
        <begin position="13"/>
        <end position="24"/>
    </location>
</feature>
<evidence type="ECO:0000313" key="3">
    <source>
        <dbReference type="EMBL" id="KAF9952900.1"/>
    </source>
</evidence>
<reference evidence="3" key="1">
    <citation type="journal article" date="2020" name="Fungal Divers.">
        <title>Resolving the Mortierellaceae phylogeny through synthesis of multi-gene phylogenetics and phylogenomics.</title>
        <authorList>
            <person name="Vandepol N."/>
            <person name="Liber J."/>
            <person name="Desiro A."/>
            <person name="Na H."/>
            <person name="Kennedy M."/>
            <person name="Barry K."/>
            <person name="Grigoriev I.V."/>
            <person name="Miller A.N."/>
            <person name="O'Donnell K."/>
            <person name="Stajich J.E."/>
            <person name="Bonito G."/>
        </authorList>
    </citation>
    <scope>NUCLEOTIDE SEQUENCE</scope>
    <source>
        <strain evidence="3">MES-2147</strain>
    </source>
</reference>
<dbReference type="GO" id="GO:0008033">
    <property type="term" value="P:tRNA processing"/>
    <property type="evidence" value="ECO:0007669"/>
    <property type="project" value="InterPro"/>
</dbReference>
<gene>
    <name evidence="3" type="ORF">BGZ65_004995</name>
</gene>
<dbReference type="InterPro" id="IPR000100">
    <property type="entry name" value="RNase_P"/>
</dbReference>
<feature type="region of interest" description="Disordered" evidence="2">
    <location>
        <begin position="13"/>
        <end position="41"/>
    </location>
</feature>
<dbReference type="AlphaFoldDB" id="A0A9P6LYK4"/>
<evidence type="ECO:0000256" key="1">
    <source>
        <dbReference type="ARBA" id="ARBA00022884"/>
    </source>
</evidence>
<dbReference type="InterPro" id="IPR014721">
    <property type="entry name" value="Ribsml_uS5_D2-typ_fold_subgr"/>
</dbReference>
<dbReference type="GO" id="GO:0004526">
    <property type="term" value="F:ribonuclease P activity"/>
    <property type="evidence" value="ECO:0007669"/>
    <property type="project" value="InterPro"/>
</dbReference>
<organism evidence="3 4">
    <name type="scientific">Modicella reniformis</name>
    <dbReference type="NCBI Taxonomy" id="1440133"/>
    <lineage>
        <taxon>Eukaryota</taxon>
        <taxon>Fungi</taxon>
        <taxon>Fungi incertae sedis</taxon>
        <taxon>Mucoromycota</taxon>
        <taxon>Mortierellomycotina</taxon>
        <taxon>Mortierellomycetes</taxon>
        <taxon>Mortierellales</taxon>
        <taxon>Mortierellaceae</taxon>
        <taxon>Modicella</taxon>
    </lineage>
</organism>
<keyword evidence="1" id="KW-0694">RNA-binding</keyword>
<dbReference type="OrthoDB" id="2383663at2759"/>
<dbReference type="Pfam" id="PF00825">
    <property type="entry name" value="Ribonuclease_P"/>
    <property type="match status" value="1"/>
</dbReference>
<sequence length="222" mass="25842">MDMVKYNQQLKYLKRQGQQHQQSVGDRHQLRNTRHYPPTVHAPHPPFRVTFIISKKTISKLSTDRNLVKKKLAAAVEMTFRDHAKQGYEYLIFAKQACITTTQAKLMELLKKDLANPALYGGRAPGLNNDKTSYSNRNSNNTSNTNINSISDTKNDQHFNSYRGTSALRKEDIVTVRWKNNRPSLRRQWWRYALPNPLGRIQQSDAYLDRLCYKRSRETSSD</sequence>